<dbReference type="GO" id="GO:0032259">
    <property type="term" value="P:methylation"/>
    <property type="evidence" value="ECO:0007669"/>
    <property type="project" value="UniProtKB-KW"/>
</dbReference>
<accession>A0A1H9E6C2</accession>
<sequence>MKCLLCQHACQLFNQNPFGHFWSCPHCRAICRDPKEFLSQQAERHRYLLHQNALDNPGYQQYFVSIIDQAISPFFSLGRDSLGLDYGSGPQPVLAQVMDKYYQQKVVNFDPYFATDTSLLKDQAYQLISCIEVAEHFHLPASEFRQLHRLLSPKGILCLCTHFAPQERKDFEQWWYMHDPSHVIFYALPTFTYIAKQFGFKILATDSKSWITLKKIA</sequence>
<evidence type="ECO:0000313" key="2">
    <source>
        <dbReference type="Proteomes" id="UP000198833"/>
    </source>
</evidence>
<dbReference type="STRING" id="89093.SAMN04488558_106113"/>
<dbReference type="Pfam" id="PF13489">
    <property type="entry name" value="Methyltransf_23"/>
    <property type="match status" value="1"/>
</dbReference>
<dbReference type="InterPro" id="IPR029063">
    <property type="entry name" value="SAM-dependent_MTases_sf"/>
</dbReference>
<keyword evidence="1" id="KW-0489">Methyltransferase</keyword>
<reference evidence="1 2" key="1">
    <citation type="submission" date="2016-10" db="EMBL/GenBank/DDBJ databases">
        <authorList>
            <person name="de Groot N.N."/>
        </authorList>
    </citation>
    <scope>NUCLEOTIDE SEQUENCE [LARGE SCALE GENOMIC DNA]</scope>
    <source>
        <strain evidence="1 2">DSM 15695</strain>
    </source>
</reference>
<dbReference type="OrthoDB" id="9816564at2"/>
<dbReference type="GO" id="GO:0008168">
    <property type="term" value="F:methyltransferase activity"/>
    <property type="evidence" value="ECO:0007669"/>
    <property type="project" value="UniProtKB-KW"/>
</dbReference>
<evidence type="ECO:0000313" key="1">
    <source>
        <dbReference type="EMBL" id="SEQ21280.1"/>
    </source>
</evidence>
<keyword evidence="1" id="KW-0808">Transferase</keyword>
<proteinExistence type="predicted"/>
<keyword evidence="2" id="KW-1185">Reference proteome</keyword>
<dbReference type="Proteomes" id="UP000198833">
    <property type="component" value="Unassembled WGS sequence"/>
</dbReference>
<protein>
    <submittedName>
        <fullName evidence="1">Methyltransferase domain-containing protein</fullName>
    </submittedName>
</protein>
<dbReference type="EMBL" id="FOEN01000006">
    <property type="protein sequence ID" value="SEQ21280.1"/>
    <property type="molecule type" value="Genomic_DNA"/>
</dbReference>
<gene>
    <name evidence="1" type="ORF">SAMN04488558_106113</name>
</gene>
<dbReference type="AlphaFoldDB" id="A0A1H9E6C2"/>
<organism evidence="1 2">
    <name type="scientific">Ignavigranum ruoffiae</name>
    <dbReference type="NCBI Taxonomy" id="89093"/>
    <lineage>
        <taxon>Bacteria</taxon>
        <taxon>Bacillati</taxon>
        <taxon>Bacillota</taxon>
        <taxon>Bacilli</taxon>
        <taxon>Lactobacillales</taxon>
        <taxon>Aerococcaceae</taxon>
        <taxon>Ignavigranum</taxon>
    </lineage>
</organism>
<name>A0A1H9E6C2_9LACT</name>
<dbReference type="Gene3D" id="3.40.50.150">
    <property type="entry name" value="Vaccinia Virus protein VP39"/>
    <property type="match status" value="1"/>
</dbReference>
<dbReference type="SUPFAM" id="SSF53335">
    <property type="entry name" value="S-adenosyl-L-methionine-dependent methyltransferases"/>
    <property type="match status" value="1"/>
</dbReference>
<dbReference type="RefSeq" id="WP_092571927.1">
    <property type="nucleotide sequence ID" value="NZ_CALUDV010000010.1"/>
</dbReference>